<feature type="transmembrane region" description="Helical" evidence="11">
    <location>
        <begin position="211"/>
        <end position="232"/>
    </location>
</feature>
<dbReference type="GO" id="GO:0042813">
    <property type="term" value="F:Wnt receptor activity"/>
    <property type="evidence" value="ECO:0007669"/>
    <property type="project" value="TreeGrafter"/>
</dbReference>
<dbReference type="Gene3D" id="1.20.1070.10">
    <property type="entry name" value="Rhodopsin 7-helix transmembrane proteins"/>
    <property type="match status" value="1"/>
</dbReference>
<evidence type="ECO:0000259" key="13">
    <source>
        <dbReference type="PROSITE" id="PS50038"/>
    </source>
</evidence>
<dbReference type="PROSITE" id="PS50038">
    <property type="entry name" value="FZ"/>
    <property type="match status" value="1"/>
</dbReference>
<comment type="similarity">
    <text evidence="2">Belongs to the G-protein coupled receptor Fz/Smo family.</text>
</comment>
<dbReference type="eggNOG" id="KOG3577">
    <property type="taxonomic scope" value="Eukaryota"/>
</dbReference>
<feature type="signal peptide" evidence="12">
    <location>
        <begin position="1"/>
        <end position="21"/>
    </location>
</feature>
<evidence type="ECO:0000256" key="11">
    <source>
        <dbReference type="SAM" id="Phobius"/>
    </source>
</evidence>
<dbReference type="Proteomes" id="UP000017246">
    <property type="component" value="Unassembled WGS sequence"/>
</dbReference>
<dbReference type="InterPro" id="IPR015526">
    <property type="entry name" value="Frizzled/SFRP"/>
</dbReference>
<feature type="disulfide bond" evidence="9">
    <location>
        <begin position="48"/>
        <end position="109"/>
    </location>
</feature>
<dbReference type="EMBL" id="LN902843">
    <property type="protein sequence ID" value="CDS37146.1"/>
    <property type="molecule type" value="Genomic_DNA"/>
</dbReference>
<accession>A0A068Y4M8</accession>
<organism evidence="15 16">
    <name type="scientific">Echinococcus multilocularis</name>
    <name type="common">Fox tapeworm</name>
    <dbReference type="NCBI Taxonomy" id="6211"/>
    <lineage>
        <taxon>Eukaryota</taxon>
        <taxon>Metazoa</taxon>
        <taxon>Spiralia</taxon>
        <taxon>Lophotrochozoa</taxon>
        <taxon>Platyhelminthes</taxon>
        <taxon>Cestoda</taxon>
        <taxon>Eucestoda</taxon>
        <taxon>Cyclophyllidea</taxon>
        <taxon>Taeniidae</taxon>
        <taxon>Echinococcus</taxon>
    </lineage>
</organism>
<dbReference type="OrthoDB" id="5959102at2759"/>
<feature type="disulfide bond" evidence="9">
    <location>
        <begin position="126"/>
        <end position="150"/>
    </location>
</feature>
<sequence>MYTGSAEMWLSALIFFTAVNTAEVTVNWTSEPLQYHLKALNEATGSHCLPIEEPSCLGLEYTHTYLPNIIGLTSQAESTKRIRDYSPLLKLGCSTYLEFFLCSVYFPMCTQSMGEQVFLRPCASFCNHVRQRCSPLMLRFNFSWPEELACSKLPTDDEMCIRPQSFESDTHLPLTSVFSYRETVRYGDSALKPNSSLISGFTIRQKEIARYCLIACGSINALFCLISISLYMFNRNRFLHPLLPLVFLTNACMLELISYLPQLIFRRTSFSNTDYRIASISCMVQFALAYYARTAVGIWFDIVALSWFLSACKGWAPEAIQGLDRWFHVLGWVTSLLPPMCILVFQRIDVDDLTNSCYIGYSDKTAYFLLVILPEAGILLVGVMLLSSTFASLVRFHGELKNLHPALPISTTKAIRASVDRRRLLKAVNRVILTVMFVAGPLLSGTICDLWQYFDNTPGRMAVRLLKAISVEMVGIGATLVLWCNHKTFPILYSARKNQKPLDVGNLIQFQPIAPATKEFRNSMSATLSRSQHASAAEHNHSLFSHMNQNESTAMLSFASLLQQPPMQRLVSPRNEAKLRNWLHDTLEDSSITSTSYSSPCDEHSVTAFKPSPRRPRH</sequence>
<keyword evidence="16" id="KW-1185">Reference proteome</keyword>
<feature type="transmembrane region" description="Helical" evidence="11">
    <location>
        <begin position="465"/>
        <end position="484"/>
    </location>
</feature>
<dbReference type="SMART" id="SM01330">
    <property type="entry name" value="Frizzled"/>
    <property type="match status" value="1"/>
</dbReference>
<name>A0A068Y4M8_ECHMU</name>
<reference evidence="15" key="2">
    <citation type="submission" date="2015-11" db="EMBL/GenBank/DDBJ databases">
        <authorList>
            <person name="Zhang Y."/>
            <person name="Guo Z."/>
        </authorList>
    </citation>
    <scope>NUCLEOTIDE SEQUENCE</scope>
</reference>
<reference evidence="15" key="1">
    <citation type="journal article" date="2013" name="Nature">
        <title>The genomes of four tapeworm species reveal adaptations to parasitism.</title>
        <authorList>
            <person name="Tsai I.J."/>
            <person name="Zarowiecki M."/>
            <person name="Holroyd N."/>
            <person name="Garciarrubio A."/>
            <person name="Sanchez-Flores A."/>
            <person name="Brooks K.L."/>
            <person name="Tracey A."/>
            <person name="Bobes R.J."/>
            <person name="Fragoso G."/>
            <person name="Sciutto E."/>
            <person name="Aslett M."/>
            <person name="Beasley H."/>
            <person name="Bennett H.M."/>
            <person name="Cai J."/>
            <person name="Camicia F."/>
            <person name="Clark R."/>
            <person name="Cucher M."/>
            <person name="De Silva N."/>
            <person name="Day T.A."/>
            <person name="Deplazes P."/>
            <person name="Estrada K."/>
            <person name="Fernandez C."/>
            <person name="Holland P.W."/>
            <person name="Hou J."/>
            <person name="Hu S."/>
            <person name="Huckvale T."/>
            <person name="Hung S.S."/>
            <person name="Kamenetzky L."/>
            <person name="Keane J.A."/>
            <person name="Kiss F."/>
            <person name="Koziol U."/>
            <person name="Lambert O."/>
            <person name="Liu K."/>
            <person name="Luo X."/>
            <person name="Luo Y."/>
            <person name="Macchiaroli N."/>
            <person name="Nichol S."/>
            <person name="Paps J."/>
            <person name="Parkinson J."/>
            <person name="Pouchkina-Stantcheva N."/>
            <person name="Riddiford N."/>
            <person name="Rosenzvit M."/>
            <person name="Salinas G."/>
            <person name="Wasmuth J.D."/>
            <person name="Zamanian M."/>
            <person name="Zheng Y."/>
            <person name="Cai X."/>
            <person name="Soberon X."/>
            <person name="Olson P.D."/>
            <person name="Laclette J.P."/>
            <person name="Brehm K."/>
            <person name="Berriman M."/>
            <person name="Garciarrubio A."/>
            <person name="Bobes R.J."/>
            <person name="Fragoso G."/>
            <person name="Sanchez-Flores A."/>
            <person name="Estrada K."/>
            <person name="Cevallos M.A."/>
            <person name="Morett E."/>
            <person name="Gonzalez V."/>
            <person name="Portillo T."/>
            <person name="Ochoa-Leyva A."/>
            <person name="Jose M.V."/>
            <person name="Sciutto E."/>
            <person name="Landa A."/>
            <person name="Jimenez L."/>
            <person name="Valdes V."/>
            <person name="Carrero J.C."/>
            <person name="Larralde C."/>
            <person name="Morales-Montor J."/>
            <person name="Limon-Lason J."/>
            <person name="Soberon X."/>
            <person name="Laclette J.P."/>
        </authorList>
    </citation>
    <scope>NUCLEOTIDE SEQUENCE [LARGE SCALE GENOMIC DNA]</scope>
</reference>
<dbReference type="InterPro" id="IPR020067">
    <property type="entry name" value="Frizzled_dom"/>
</dbReference>
<evidence type="ECO:0000256" key="7">
    <source>
        <dbReference type="ARBA" id="ARBA00023157"/>
    </source>
</evidence>
<dbReference type="InterPro" id="IPR000539">
    <property type="entry name" value="Frizzled/Smoothened_7TM"/>
</dbReference>
<dbReference type="GO" id="GO:0017147">
    <property type="term" value="F:Wnt-protein binding"/>
    <property type="evidence" value="ECO:0007669"/>
    <property type="project" value="TreeGrafter"/>
</dbReference>
<evidence type="ECO:0000256" key="5">
    <source>
        <dbReference type="ARBA" id="ARBA00022989"/>
    </source>
</evidence>
<feature type="disulfide bond" evidence="9">
    <location>
        <begin position="56"/>
        <end position="102"/>
    </location>
</feature>
<feature type="domain" description="G-protein coupled receptors family 2 profile 2" evidence="14">
    <location>
        <begin position="209"/>
        <end position="395"/>
    </location>
</feature>
<dbReference type="GO" id="GO:0005886">
    <property type="term" value="C:plasma membrane"/>
    <property type="evidence" value="ECO:0007669"/>
    <property type="project" value="TreeGrafter"/>
</dbReference>
<dbReference type="PANTHER" id="PTHR11309:SF47">
    <property type="entry name" value="FRIZZLED"/>
    <property type="match status" value="1"/>
</dbReference>
<evidence type="ECO:0000256" key="1">
    <source>
        <dbReference type="ARBA" id="ARBA00004141"/>
    </source>
</evidence>
<keyword evidence="8" id="KW-0675">Receptor</keyword>
<dbReference type="Gene3D" id="1.10.2000.10">
    <property type="entry name" value="Frizzled cysteine-rich domain"/>
    <property type="match status" value="1"/>
</dbReference>
<keyword evidence="6 11" id="KW-0472">Membrane</keyword>
<dbReference type="Pfam" id="PF01392">
    <property type="entry name" value="Fz"/>
    <property type="match status" value="1"/>
</dbReference>
<gene>
    <name evidence="15" type="ORF">EmuJ_000438200</name>
</gene>
<feature type="transmembrane region" description="Helical" evidence="11">
    <location>
        <begin position="327"/>
        <end position="346"/>
    </location>
</feature>
<evidence type="ECO:0000256" key="6">
    <source>
        <dbReference type="ARBA" id="ARBA00023136"/>
    </source>
</evidence>
<dbReference type="PRINTS" id="PR00489">
    <property type="entry name" value="FRIZZLED"/>
</dbReference>
<evidence type="ECO:0000256" key="8">
    <source>
        <dbReference type="ARBA" id="ARBA00023170"/>
    </source>
</evidence>
<evidence type="ECO:0000256" key="9">
    <source>
        <dbReference type="PROSITE-ProRule" id="PRU00090"/>
    </source>
</evidence>
<dbReference type="Pfam" id="PF01534">
    <property type="entry name" value="Frizzled"/>
    <property type="match status" value="1"/>
</dbReference>
<keyword evidence="12" id="KW-0732">Signal</keyword>
<dbReference type="OMA" id="IARYCLI"/>
<feature type="transmembrane region" description="Helical" evidence="11">
    <location>
        <begin position="366"/>
        <end position="386"/>
    </location>
</feature>
<keyword evidence="7 9" id="KW-1015">Disulfide bond</keyword>
<dbReference type="PROSITE" id="PS50261">
    <property type="entry name" value="G_PROTEIN_RECEP_F2_4"/>
    <property type="match status" value="1"/>
</dbReference>
<feature type="transmembrane region" description="Helical" evidence="11">
    <location>
        <begin position="431"/>
        <end position="453"/>
    </location>
</feature>
<comment type="subcellular location">
    <subcellularLocation>
        <location evidence="1">Membrane</location>
        <topology evidence="1">Multi-pass membrane protein</topology>
    </subcellularLocation>
</comment>
<comment type="caution">
    <text evidence="9">Lacks conserved residue(s) required for the propagation of feature annotation.</text>
</comment>
<dbReference type="PANTHER" id="PTHR11309">
    <property type="entry name" value="FRIZZLED"/>
    <property type="match status" value="1"/>
</dbReference>
<dbReference type="GO" id="GO:0060070">
    <property type="term" value="P:canonical Wnt signaling pathway"/>
    <property type="evidence" value="ECO:0007669"/>
    <property type="project" value="TreeGrafter"/>
</dbReference>
<dbReference type="CDD" id="cd07066">
    <property type="entry name" value="CRD_FZ"/>
    <property type="match status" value="1"/>
</dbReference>
<dbReference type="SMART" id="SM00063">
    <property type="entry name" value="FRI"/>
    <property type="match status" value="1"/>
</dbReference>
<feature type="domain" description="FZ" evidence="13">
    <location>
        <begin position="43"/>
        <end position="163"/>
    </location>
</feature>
<evidence type="ECO:0000256" key="12">
    <source>
        <dbReference type="SAM" id="SignalP"/>
    </source>
</evidence>
<dbReference type="InterPro" id="IPR036790">
    <property type="entry name" value="Frizzled_dom_sf"/>
</dbReference>
<evidence type="ECO:0000313" key="16">
    <source>
        <dbReference type="Proteomes" id="UP000017246"/>
    </source>
</evidence>
<dbReference type="AlphaFoldDB" id="A0A068Y4M8"/>
<evidence type="ECO:0000259" key="14">
    <source>
        <dbReference type="PROSITE" id="PS50261"/>
    </source>
</evidence>
<dbReference type="GO" id="GO:0035567">
    <property type="term" value="P:non-canonical Wnt signaling pathway"/>
    <property type="evidence" value="ECO:0007669"/>
    <property type="project" value="TreeGrafter"/>
</dbReference>
<protein>
    <submittedName>
        <fullName evidence="15">Frizzled 4</fullName>
    </submittedName>
</protein>
<feature type="region of interest" description="Disordered" evidence="10">
    <location>
        <begin position="593"/>
        <end position="618"/>
    </location>
</feature>
<keyword evidence="3" id="KW-0217">Developmental protein</keyword>
<dbReference type="STRING" id="6211.A0A068Y4M8"/>
<evidence type="ECO:0000313" key="15">
    <source>
        <dbReference type="EMBL" id="CDS37146.1"/>
    </source>
</evidence>
<dbReference type="SUPFAM" id="SSF63501">
    <property type="entry name" value="Frizzled cysteine-rich domain"/>
    <property type="match status" value="1"/>
</dbReference>
<keyword evidence="5 11" id="KW-1133">Transmembrane helix</keyword>
<dbReference type="InterPro" id="IPR017981">
    <property type="entry name" value="GPCR_2-like_7TM"/>
</dbReference>
<feature type="transmembrane region" description="Helical" evidence="11">
    <location>
        <begin position="238"/>
        <end position="261"/>
    </location>
</feature>
<evidence type="ECO:0000256" key="2">
    <source>
        <dbReference type="ARBA" id="ARBA00008077"/>
    </source>
</evidence>
<evidence type="ECO:0000256" key="4">
    <source>
        <dbReference type="ARBA" id="ARBA00022692"/>
    </source>
</evidence>
<feature type="chain" id="PRO_5009741516" evidence="12">
    <location>
        <begin position="22"/>
        <end position="618"/>
    </location>
</feature>
<evidence type="ECO:0000256" key="3">
    <source>
        <dbReference type="ARBA" id="ARBA00022473"/>
    </source>
</evidence>
<evidence type="ECO:0000256" key="10">
    <source>
        <dbReference type="SAM" id="MobiDB-lite"/>
    </source>
</evidence>
<proteinExistence type="inferred from homology"/>
<keyword evidence="4 11" id="KW-0812">Transmembrane</keyword>